<name>A0A6A4I149_9AGAR</name>
<evidence type="ECO:0000313" key="2">
    <source>
        <dbReference type="Proteomes" id="UP000799118"/>
    </source>
</evidence>
<accession>A0A6A4I149</accession>
<dbReference type="AlphaFoldDB" id="A0A6A4I149"/>
<sequence length="283" mass="32202">MMDSYVYEEPPVLWPVASGAISSLIINCSRTLSKLRLEGFCDHTSTGSPWPGITGRGQHPSPWRIDSLRLDTFPVDHFFPTMFDSSCNFAAISDLHIEIASHDGLRTQNIQKFLAFSKFDGLKTLSLGVVSVTDRDSESSWKNATLDMNHMPALRSLKLFLSMPRIWSGRLRHTYLITSFHCNRALDTIVTVLQSAYSSTLMSIELIINPQPYKFFWTDTKEEVPADLLRFDHLLNNGRFPNLAKVVLEQKLTPLFPICHAKGLLQVQPYVERDCCSFYPRSR</sequence>
<proteinExistence type="predicted"/>
<reference evidence="1" key="1">
    <citation type="journal article" date="2019" name="Environ. Microbiol.">
        <title>Fungal ecological strategies reflected in gene transcription - a case study of two litter decomposers.</title>
        <authorList>
            <person name="Barbi F."/>
            <person name="Kohler A."/>
            <person name="Barry K."/>
            <person name="Baskaran P."/>
            <person name="Daum C."/>
            <person name="Fauchery L."/>
            <person name="Ihrmark K."/>
            <person name="Kuo A."/>
            <person name="LaButti K."/>
            <person name="Lipzen A."/>
            <person name="Morin E."/>
            <person name="Grigoriev I.V."/>
            <person name="Henrissat B."/>
            <person name="Lindahl B."/>
            <person name="Martin F."/>
        </authorList>
    </citation>
    <scope>NUCLEOTIDE SEQUENCE</scope>
    <source>
        <strain evidence="1">JB14</strain>
    </source>
</reference>
<dbReference type="EMBL" id="ML769416">
    <property type="protein sequence ID" value="KAE9404469.1"/>
    <property type="molecule type" value="Genomic_DNA"/>
</dbReference>
<gene>
    <name evidence="1" type="ORF">BT96DRAFT_418576</name>
</gene>
<evidence type="ECO:0000313" key="1">
    <source>
        <dbReference type="EMBL" id="KAE9404469.1"/>
    </source>
</evidence>
<organism evidence="1 2">
    <name type="scientific">Gymnopus androsaceus JB14</name>
    <dbReference type="NCBI Taxonomy" id="1447944"/>
    <lineage>
        <taxon>Eukaryota</taxon>
        <taxon>Fungi</taxon>
        <taxon>Dikarya</taxon>
        <taxon>Basidiomycota</taxon>
        <taxon>Agaricomycotina</taxon>
        <taxon>Agaricomycetes</taxon>
        <taxon>Agaricomycetidae</taxon>
        <taxon>Agaricales</taxon>
        <taxon>Marasmiineae</taxon>
        <taxon>Omphalotaceae</taxon>
        <taxon>Gymnopus</taxon>
    </lineage>
</organism>
<protein>
    <submittedName>
        <fullName evidence="1">Uncharacterized protein</fullName>
    </submittedName>
</protein>
<keyword evidence="2" id="KW-1185">Reference proteome</keyword>
<dbReference type="Proteomes" id="UP000799118">
    <property type="component" value="Unassembled WGS sequence"/>
</dbReference>